<dbReference type="EMBL" id="CM055101">
    <property type="protein sequence ID" value="KAJ7541161.1"/>
    <property type="molecule type" value="Genomic_DNA"/>
</dbReference>
<reference evidence="2" key="1">
    <citation type="journal article" date="2024" name="Proc. Natl. Acad. Sci. U.S.A.">
        <title>Extraordinary preservation of gene collinearity over three hundred million years revealed in homosporous lycophytes.</title>
        <authorList>
            <person name="Li C."/>
            <person name="Wickell D."/>
            <person name="Kuo L.Y."/>
            <person name="Chen X."/>
            <person name="Nie B."/>
            <person name="Liao X."/>
            <person name="Peng D."/>
            <person name="Ji J."/>
            <person name="Jenkins J."/>
            <person name="Williams M."/>
            <person name="Shu S."/>
            <person name="Plott C."/>
            <person name="Barry K."/>
            <person name="Rajasekar S."/>
            <person name="Grimwood J."/>
            <person name="Han X."/>
            <person name="Sun S."/>
            <person name="Hou Z."/>
            <person name="He W."/>
            <person name="Dai G."/>
            <person name="Sun C."/>
            <person name="Schmutz J."/>
            <person name="Leebens-Mack J.H."/>
            <person name="Li F.W."/>
            <person name="Wang L."/>
        </authorList>
    </citation>
    <scope>NUCLEOTIDE SEQUENCE [LARGE SCALE GENOMIC DNA]</scope>
    <source>
        <strain evidence="2">cv. PW_Plant_1</strain>
    </source>
</reference>
<dbReference type="Proteomes" id="UP001162992">
    <property type="component" value="Chromosome 10"/>
</dbReference>
<comment type="caution">
    <text evidence="1">The sequence shown here is derived from an EMBL/GenBank/DDBJ whole genome shotgun (WGS) entry which is preliminary data.</text>
</comment>
<organism evidence="1 2">
    <name type="scientific">Diphasiastrum complanatum</name>
    <name type="common">Issler's clubmoss</name>
    <name type="synonym">Lycopodium complanatum</name>
    <dbReference type="NCBI Taxonomy" id="34168"/>
    <lineage>
        <taxon>Eukaryota</taxon>
        <taxon>Viridiplantae</taxon>
        <taxon>Streptophyta</taxon>
        <taxon>Embryophyta</taxon>
        <taxon>Tracheophyta</taxon>
        <taxon>Lycopodiopsida</taxon>
        <taxon>Lycopodiales</taxon>
        <taxon>Lycopodiaceae</taxon>
        <taxon>Lycopodioideae</taxon>
        <taxon>Diphasiastrum</taxon>
    </lineage>
</organism>
<keyword evidence="2" id="KW-1185">Reference proteome</keyword>
<evidence type="ECO:0000313" key="1">
    <source>
        <dbReference type="EMBL" id="KAJ7541161.1"/>
    </source>
</evidence>
<sequence>MMEQQILEAHAGSDLSPWLREDTNPKKKRKHKSIRTKSHKTLHVCRDAPLSGNKAVDEAKLNKDKVAMKINTRSKSAVAERVSGPKVCDKTEEGFDQKAPKRTFIVQVCRPEEVEKSRSNLPIVMMEQEIMEAINENLVVIICGETGSGKTSQVPQFLYEAGYGSSMCGGRSGIIGVTQPRRVAVLATAKRVAYELNFCLGCEIGFQVRHDRKIGEHNCIKFMTDGILLRELQTDFLLRKYSVIILDEAHERSINTDILIGMLSRLLPLRQKLSGQQCQVQQQRSDQGELLSGPLISMAPLKLVIMSATLRVEDFTLNKRMFPITPPVVEVPTRQYPVTIHFSSKTELCDYETRALKKVCAIHQKLPAGGILVFLTGQRDVESLCSRLRKKFSFQRIPILERGKNSPCLMSNGANENTTKLESSNLIVGKELGELDLESIANAVDIDDQDNGLIEEESDASLGSADSGEESSSDVSDSDDDVQNSDEAGAVQVEETIVKHGIGTNLQGSESFSVTAHDGVSTSHGMRGDSQKTGTVLKVPGKVCVLPLYAMLPALAQLRVFADVPKGTRLIIVSTNVAETSLTIPGIRYVVDCGRAKERELNRSTGISKFTVQWISKASAEQRAGRAGRTGPGHCYRLYSSAHFNNNFPEFSAPELSKAPIEGTVLTLKCMGIDKVINFPFPTPPDPTAVQEAEKCLVALSALQPSTKLPTQIGKAMATIPVTPRHARMLLAVFQEAQSLKKSSKAKFLVAYAIAVAAALSLENPFVKNLSISPEKSTPENGCMEDQKLKTRGSYSKGATPGNAHAKFFNPTSDAFSVVNALWAYERSNSLEQFCRENFLHSKTMIEMSKLRKQLSQIVSRYSKNVFPKLSLFEEKQDMLNSEHLADVEGFWLQLERISLDPDQEVLLQRAICAGWADRVARRLSSQVKNMTKEASKSHKAVRYQSCAVQEAVFLHPSSSVSKVAPEFVVYNELIHTSRPYMWGITCVKEEWLVSQAGSLCTFSKPLADPPPWYDRISDQIMCWVSPSFGPHLWELPLCGVPLKNGTTRTCIFALSLLQGKVLPILGKFRPYLSADPSLFLRPEGRVHRRVSETLHRLGTGPAAIDSKLKLAKMWEADFRFLYEELLGWIQAKYHRQFADLWESIREEAFVKEESLSGKKKLQKS</sequence>
<accession>A0ACC2CGS2</accession>
<evidence type="ECO:0000313" key="2">
    <source>
        <dbReference type="Proteomes" id="UP001162992"/>
    </source>
</evidence>
<name>A0ACC2CGS2_DIPCM</name>
<gene>
    <name evidence="1" type="ORF">O6H91_10G049000</name>
</gene>
<protein>
    <submittedName>
        <fullName evidence="1">Uncharacterized protein</fullName>
    </submittedName>
</protein>
<proteinExistence type="predicted"/>